<keyword evidence="15" id="KW-0675">Receptor</keyword>
<evidence type="ECO:0000313" key="22">
    <source>
        <dbReference type="EMBL" id="CAE0807740.1"/>
    </source>
</evidence>
<dbReference type="SUPFAM" id="SSF49899">
    <property type="entry name" value="Concanavalin A-like lectins/glucanases"/>
    <property type="match status" value="1"/>
</dbReference>
<dbReference type="Pfam" id="PF00211">
    <property type="entry name" value="Guanylate_cyc"/>
    <property type="match status" value="1"/>
</dbReference>
<reference evidence="22" key="1">
    <citation type="submission" date="2021-01" db="EMBL/GenBank/DDBJ databases">
        <authorList>
            <person name="Corre E."/>
            <person name="Pelletier E."/>
            <person name="Niang G."/>
            <person name="Scheremetjew M."/>
            <person name="Finn R."/>
            <person name="Kale V."/>
            <person name="Holt S."/>
            <person name="Cochrane G."/>
            <person name="Meng A."/>
            <person name="Brown T."/>
            <person name="Cohen L."/>
        </authorList>
    </citation>
    <scope>NUCLEOTIDE SEQUENCE</scope>
    <source>
        <strain evidence="22">CCMP1594</strain>
    </source>
</reference>
<evidence type="ECO:0000256" key="3">
    <source>
        <dbReference type="ARBA" id="ARBA00002708"/>
    </source>
</evidence>
<dbReference type="InterPro" id="IPR050697">
    <property type="entry name" value="Adenylyl/Guanylyl_Cyclase_3/4"/>
</dbReference>
<keyword evidence="14 20" id="KW-0472">Membrane</keyword>
<dbReference type="FunFam" id="3.30.70.1230:FF:000022">
    <property type="entry name" value="Receptor-type adenylate cyclase GRESAG 4, putative"/>
    <property type="match status" value="1"/>
</dbReference>
<dbReference type="GO" id="GO:0046872">
    <property type="term" value="F:metal ion binding"/>
    <property type="evidence" value="ECO:0007669"/>
    <property type="project" value="UniProtKB-KW"/>
</dbReference>
<dbReference type="PANTHER" id="PTHR43081:SF1">
    <property type="entry name" value="ADENYLATE CYCLASE, TERMINAL-DIFFERENTIATION SPECIFIC"/>
    <property type="match status" value="1"/>
</dbReference>
<keyword evidence="8" id="KW-0479">Metal-binding</keyword>
<evidence type="ECO:0000256" key="19">
    <source>
        <dbReference type="ARBA" id="ARBA00032637"/>
    </source>
</evidence>
<evidence type="ECO:0000256" key="8">
    <source>
        <dbReference type="ARBA" id="ARBA00022723"/>
    </source>
</evidence>
<dbReference type="EC" id="4.6.1.1" evidence="6"/>
<dbReference type="GO" id="GO:0016020">
    <property type="term" value="C:membrane"/>
    <property type="evidence" value="ECO:0007669"/>
    <property type="project" value="UniProtKB-SubCell"/>
</dbReference>
<protein>
    <recommendedName>
        <fullName evidence="6">adenylate cyclase</fullName>
        <ecNumber evidence="6">4.6.1.1</ecNumber>
    </recommendedName>
    <alternativeName>
        <fullName evidence="18">ATP pyrophosphate-lyase</fullName>
    </alternativeName>
    <alternativeName>
        <fullName evidence="19">Adenylyl cyclase</fullName>
    </alternativeName>
</protein>
<proteinExistence type="inferred from homology"/>
<feature type="transmembrane region" description="Helical" evidence="20">
    <location>
        <begin position="783"/>
        <end position="805"/>
    </location>
</feature>
<sequence>MKEIPSGYGCPGTEWCHIALTWDTSAYPRYEMKFYRNGALVNEVQASFQKDGKTLGKPVEYLEATNLAIVLFAEQDTFLSGWDETQLMSGQMDELRAWRRVRTESEIQQKYRSSVSTSDLDLIFYYTFDSEATTATAFVDSVNHSSDYYLYVADHSSPVMSPTWDEYATPPVHNAPAEPIAARCLSTAAMCSTTGGDPQIRASKDLPVSITVDLLFCGATNPTVTVMAVRGGTVQQLGADVNGQPVAVSGTLEFTATVDPLPADAGFDYSVVDGGTTVNGKVVAKANSAPAFLASTVEVWGEEDMEFKGWIAVEDADNDFIQVEVHTPTSIGTAEMDTHVNRTLKYNGPPNAFGKDLTAVVLRARDQWGAYSGQLTVSFSLKSSQDAAAMNVKSKFTIYRGQKLKIPFEAISVDGKDPWVILSDWPKSEIGVLEAKDGARRWVVNQASASAKLQWVNGFTNWSTMYAATPTDSYGIAQIVGAATTSFFGDSAGAWCPRTIDGLCKNRASPEEAASHFYTEFVEVTFATPMYMTDIVVVENYGGDRTVRIQVPSDRNPAAWKTVFHRYLPEEPASRTEKKFNKFSPSLCEVLWPVDRIRLEADTCHRNGWYEIDGIQMRGGVVPPVNILNTTAELAFIPTRGFVGTFTFGLTATDCYGSFPATSEPKSVTVEVKPPQYMKNFTAHETGTQVNVVIVDGPTSGKVTISNISDVQVLELPQHGDLLYHGNIVSGPGQSLGSADAEFTYRSRWCDSRVDEFVVQLSSNVVVLVTVEGCNTEGPLGTILAILIPLVAVLIIGIVVMYIFLKPKTRDNRNAPKDPTRPICVLFTDIQASTTLWGEIPEEMSEALDVHHAVIRKLIQKHKCYEVKTIGDCFMIATADPAAGLTLALAIQDVLFDYDWGTPAFEEVYRFQTQDESPEYEYSQVWAGLRVRVGVHYGPAQIMFDESVLGYDYYGTVVNAASRIESVAHGGQVVVSKDVFDAIDATKLGYQYMSKPLGAEQLRGLPKEIELIQVAPARFANRIFPPLRLDKAAPAEEDDDIESQHSGSTVAVGSYPGTLEKEVILHPLVKKGEMSSDAAISLAYNVYYSLVAVMCMTKGEERKKILKDFCKKWHVPFDQNDKKLLSKITLKIMSSVVTLSSQGNPKYAILSQIRADGSRRSLGTAQSTRSYK</sequence>
<evidence type="ECO:0000256" key="14">
    <source>
        <dbReference type="ARBA" id="ARBA00023136"/>
    </source>
</evidence>
<dbReference type="GO" id="GO:0006171">
    <property type="term" value="P:cAMP biosynthetic process"/>
    <property type="evidence" value="ECO:0007669"/>
    <property type="project" value="UniProtKB-KW"/>
</dbReference>
<accession>A0A7S4CVE4</accession>
<dbReference type="CDD" id="cd07302">
    <property type="entry name" value="CHD"/>
    <property type="match status" value="1"/>
</dbReference>
<evidence type="ECO:0000259" key="21">
    <source>
        <dbReference type="PROSITE" id="PS50125"/>
    </source>
</evidence>
<evidence type="ECO:0000256" key="10">
    <source>
        <dbReference type="ARBA" id="ARBA00022840"/>
    </source>
</evidence>
<dbReference type="PANTHER" id="PTHR43081">
    <property type="entry name" value="ADENYLATE CYCLASE, TERMINAL-DIFFERENTIATION SPECIFIC-RELATED"/>
    <property type="match status" value="1"/>
</dbReference>
<dbReference type="EMBL" id="HBJA01053217">
    <property type="protein sequence ID" value="CAE0807740.1"/>
    <property type="molecule type" value="Transcribed_RNA"/>
</dbReference>
<comment type="subcellular location">
    <subcellularLocation>
        <location evidence="4">Membrane</location>
        <topology evidence="4">Multi-pass membrane protein</topology>
    </subcellularLocation>
</comment>
<dbReference type="Gene3D" id="2.60.120.200">
    <property type="match status" value="1"/>
</dbReference>
<comment type="cofactor">
    <cofactor evidence="2">
        <name>Mg(2+)</name>
        <dbReference type="ChEBI" id="CHEBI:18420"/>
    </cofactor>
</comment>
<comment type="similarity">
    <text evidence="5">Belongs to the adenylyl cyclase class-3 family.</text>
</comment>
<name>A0A7S4CVE4_9EUGL</name>
<keyword evidence="10" id="KW-0067">ATP-binding</keyword>
<organism evidence="22">
    <name type="scientific">Eutreptiella gymnastica</name>
    <dbReference type="NCBI Taxonomy" id="73025"/>
    <lineage>
        <taxon>Eukaryota</taxon>
        <taxon>Discoba</taxon>
        <taxon>Euglenozoa</taxon>
        <taxon>Euglenida</taxon>
        <taxon>Spirocuta</taxon>
        <taxon>Euglenophyceae</taxon>
        <taxon>Eutreptiales</taxon>
        <taxon>Eutreptiaceae</taxon>
        <taxon>Eutreptiella</taxon>
    </lineage>
</organism>
<gene>
    <name evidence="22" type="ORF">EGYM00163_LOCUS18869</name>
</gene>
<evidence type="ECO:0000256" key="4">
    <source>
        <dbReference type="ARBA" id="ARBA00004141"/>
    </source>
</evidence>
<feature type="domain" description="Guanylate cyclase" evidence="21">
    <location>
        <begin position="824"/>
        <end position="965"/>
    </location>
</feature>
<keyword evidence="7 20" id="KW-0812">Transmembrane</keyword>
<evidence type="ECO:0000256" key="11">
    <source>
        <dbReference type="ARBA" id="ARBA00022842"/>
    </source>
</evidence>
<dbReference type="GO" id="GO:0005524">
    <property type="term" value="F:ATP binding"/>
    <property type="evidence" value="ECO:0007669"/>
    <property type="project" value="UniProtKB-KW"/>
</dbReference>
<keyword evidence="17" id="KW-0456">Lyase</keyword>
<keyword evidence="12 20" id="KW-1133">Transmembrane helix</keyword>
<evidence type="ECO:0000256" key="20">
    <source>
        <dbReference type="SAM" id="Phobius"/>
    </source>
</evidence>
<dbReference type="InterPro" id="IPR013320">
    <property type="entry name" value="ConA-like_dom_sf"/>
</dbReference>
<comment type="function">
    <text evidence="3">Could act as a receptor for an unknown ligand.</text>
</comment>
<keyword evidence="11" id="KW-0460">Magnesium</keyword>
<dbReference type="Gene3D" id="3.30.70.1230">
    <property type="entry name" value="Nucleotide cyclase"/>
    <property type="match status" value="1"/>
</dbReference>
<evidence type="ECO:0000256" key="15">
    <source>
        <dbReference type="ARBA" id="ARBA00023170"/>
    </source>
</evidence>
<evidence type="ECO:0000256" key="9">
    <source>
        <dbReference type="ARBA" id="ARBA00022741"/>
    </source>
</evidence>
<dbReference type="InterPro" id="IPR001054">
    <property type="entry name" value="A/G_cyclase"/>
</dbReference>
<evidence type="ECO:0000256" key="6">
    <source>
        <dbReference type="ARBA" id="ARBA00012201"/>
    </source>
</evidence>
<evidence type="ECO:0000256" key="18">
    <source>
        <dbReference type="ARBA" id="ARBA00032597"/>
    </source>
</evidence>
<comment type="catalytic activity">
    <reaction evidence="1">
        <text>ATP = 3',5'-cyclic AMP + diphosphate</text>
        <dbReference type="Rhea" id="RHEA:15389"/>
        <dbReference type="ChEBI" id="CHEBI:30616"/>
        <dbReference type="ChEBI" id="CHEBI:33019"/>
        <dbReference type="ChEBI" id="CHEBI:58165"/>
        <dbReference type="EC" id="4.6.1.1"/>
    </reaction>
</comment>
<evidence type="ECO:0000256" key="5">
    <source>
        <dbReference type="ARBA" id="ARBA00005381"/>
    </source>
</evidence>
<evidence type="ECO:0000256" key="12">
    <source>
        <dbReference type="ARBA" id="ARBA00022989"/>
    </source>
</evidence>
<evidence type="ECO:0000256" key="17">
    <source>
        <dbReference type="ARBA" id="ARBA00023239"/>
    </source>
</evidence>
<evidence type="ECO:0000256" key="13">
    <source>
        <dbReference type="ARBA" id="ARBA00022998"/>
    </source>
</evidence>
<dbReference type="AlphaFoldDB" id="A0A7S4CVE4"/>
<dbReference type="GO" id="GO:0004016">
    <property type="term" value="F:adenylate cyclase activity"/>
    <property type="evidence" value="ECO:0007669"/>
    <property type="project" value="UniProtKB-EC"/>
</dbReference>
<keyword evidence="13" id="KW-0115">cAMP biosynthesis</keyword>
<dbReference type="SUPFAM" id="SSF55073">
    <property type="entry name" value="Nucleotide cyclase"/>
    <property type="match status" value="1"/>
</dbReference>
<dbReference type="GO" id="GO:0035556">
    <property type="term" value="P:intracellular signal transduction"/>
    <property type="evidence" value="ECO:0007669"/>
    <property type="project" value="InterPro"/>
</dbReference>
<dbReference type="InterPro" id="IPR029787">
    <property type="entry name" value="Nucleotide_cyclase"/>
</dbReference>
<evidence type="ECO:0000256" key="16">
    <source>
        <dbReference type="ARBA" id="ARBA00023180"/>
    </source>
</evidence>
<evidence type="ECO:0000256" key="7">
    <source>
        <dbReference type="ARBA" id="ARBA00022692"/>
    </source>
</evidence>
<evidence type="ECO:0000256" key="1">
    <source>
        <dbReference type="ARBA" id="ARBA00001593"/>
    </source>
</evidence>
<dbReference type="SMART" id="SM00044">
    <property type="entry name" value="CYCc"/>
    <property type="match status" value="1"/>
</dbReference>
<dbReference type="PROSITE" id="PS50125">
    <property type="entry name" value="GUANYLATE_CYCLASE_2"/>
    <property type="match status" value="1"/>
</dbReference>
<evidence type="ECO:0000256" key="2">
    <source>
        <dbReference type="ARBA" id="ARBA00001946"/>
    </source>
</evidence>
<keyword evidence="16" id="KW-0325">Glycoprotein</keyword>
<keyword evidence="9" id="KW-0547">Nucleotide-binding</keyword>